<feature type="transmembrane region" description="Helical" evidence="10">
    <location>
        <begin position="522"/>
        <end position="547"/>
    </location>
</feature>
<feature type="compositionally biased region" description="Basic and acidic residues" evidence="9">
    <location>
        <begin position="932"/>
        <end position="941"/>
    </location>
</feature>
<accession>A0A2N9FLK6</accession>
<feature type="compositionally biased region" description="Low complexity" evidence="9">
    <location>
        <begin position="857"/>
        <end position="866"/>
    </location>
</feature>
<dbReference type="UniPathway" id="UPA00109">
    <property type="reaction ID" value="UER00181"/>
</dbReference>
<feature type="transmembrane region" description="Helical" evidence="10">
    <location>
        <begin position="586"/>
        <end position="609"/>
    </location>
</feature>
<dbReference type="PANTHER" id="PTHR31110:SF2">
    <property type="entry name" value="PESTICIDAL CRYSTAL CRY8BA PROTEIN"/>
    <property type="match status" value="1"/>
</dbReference>
<evidence type="ECO:0000256" key="8">
    <source>
        <dbReference type="RuleBase" id="RU000612"/>
    </source>
</evidence>
<feature type="region of interest" description="Disordered" evidence="9">
    <location>
        <begin position="912"/>
        <end position="985"/>
    </location>
</feature>
<feature type="region of interest" description="Disordered" evidence="9">
    <location>
        <begin position="739"/>
        <end position="801"/>
    </location>
</feature>
<evidence type="ECO:0000256" key="6">
    <source>
        <dbReference type="ARBA" id="ARBA00023235"/>
    </source>
</evidence>
<dbReference type="InterPro" id="IPR035476">
    <property type="entry name" value="SIS_PGI_1"/>
</dbReference>
<protein>
    <recommendedName>
        <fullName evidence="3 8">Glucose-6-phosphate isomerase</fullName>
        <ecNumber evidence="3 8">5.3.1.9</ecNumber>
    </recommendedName>
</protein>
<keyword evidence="10" id="KW-1133">Transmembrane helix</keyword>
<dbReference type="EC" id="5.3.1.9" evidence="3 8"/>
<dbReference type="CDD" id="cd05015">
    <property type="entry name" value="SIS_PGI_1"/>
    <property type="match status" value="1"/>
</dbReference>
<proteinExistence type="inferred from homology"/>
<dbReference type="Pfam" id="PF00342">
    <property type="entry name" value="PGI"/>
    <property type="match status" value="2"/>
</dbReference>
<keyword evidence="10" id="KW-0812">Transmembrane</keyword>
<dbReference type="SUPFAM" id="SSF53697">
    <property type="entry name" value="SIS domain"/>
    <property type="match status" value="1"/>
</dbReference>
<evidence type="ECO:0000256" key="9">
    <source>
        <dbReference type="SAM" id="MobiDB-lite"/>
    </source>
</evidence>
<evidence type="ECO:0000256" key="2">
    <source>
        <dbReference type="ARBA" id="ARBA00006604"/>
    </source>
</evidence>
<dbReference type="PROSITE" id="PS51463">
    <property type="entry name" value="P_GLUCOSE_ISOMERASE_3"/>
    <property type="match status" value="1"/>
</dbReference>
<dbReference type="PROSITE" id="PS00174">
    <property type="entry name" value="P_GLUCOSE_ISOMERASE_2"/>
    <property type="match status" value="1"/>
</dbReference>
<feature type="transmembrane region" description="Helical" evidence="10">
    <location>
        <begin position="459"/>
        <end position="481"/>
    </location>
</feature>
<dbReference type="HAMAP" id="MF_00473">
    <property type="entry name" value="G6P_isomerase"/>
    <property type="match status" value="1"/>
</dbReference>
<dbReference type="GO" id="GO:0006096">
    <property type="term" value="P:glycolytic process"/>
    <property type="evidence" value="ECO:0007669"/>
    <property type="project" value="UniProtKB-UniPathway"/>
</dbReference>
<dbReference type="InterPro" id="IPR001672">
    <property type="entry name" value="G6P_Isomerase"/>
</dbReference>
<comment type="similarity">
    <text evidence="2 8">Belongs to the GPI family.</text>
</comment>
<dbReference type="Gene3D" id="3.40.50.10490">
    <property type="entry name" value="Glucose-6-phosphate isomerase like protein, domain 1"/>
    <property type="match status" value="2"/>
</dbReference>
<dbReference type="GO" id="GO:0004347">
    <property type="term" value="F:glucose-6-phosphate isomerase activity"/>
    <property type="evidence" value="ECO:0007669"/>
    <property type="project" value="UniProtKB-EC"/>
</dbReference>
<keyword evidence="4 8" id="KW-0312">Gluconeogenesis</keyword>
<evidence type="ECO:0000256" key="1">
    <source>
        <dbReference type="ARBA" id="ARBA00004926"/>
    </source>
</evidence>
<reference evidence="11" key="1">
    <citation type="submission" date="2018-02" db="EMBL/GenBank/DDBJ databases">
        <authorList>
            <person name="Cohen D.B."/>
            <person name="Kent A.D."/>
        </authorList>
    </citation>
    <scope>NUCLEOTIDE SEQUENCE</scope>
</reference>
<dbReference type="InterPro" id="IPR046348">
    <property type="entry name" value="SIS_dom_sf"/>
</dbReference>
<dbReference type="NCBIfam" id="NF010696">
    <property type="entry name" value="PRK14096.1"/>
    <property type="match status" value="1"/>
</dbReference>
<dbReference type="FunFam" id="3.40.50.10490:FF:000023">
    <property type="entry name" value="Glucose-6-phosphate isomerase"/>
    <property type="match status" value="1"/>
</dbReference>
<evidence type="ECO:0000256" key="4">
    <source>
        <dbReference type="ARBA" id="ARBA00022432"/>
    </source>
</evidence>
<evidence type="ECO:0000256" key="5">
    <source>
        <dbReference type="ARBA" id="ARBA00023152"/>
    </source>
</evidence>
<gene>
    <name evidence="11" type="ORF">FSB_LOCUS15663</name>
</gene>
<dbReference type="InterPro" id="IPR018189">
    <property type="entry name" value="Phosphoglucose_isomerase_CS"/>
</dbReference>
<keyword evidence="6 8" id="KW-0413">Isomerase</keyword>
<dbReference type="CDD" id="cd05016">
    <property type="entry name" value="SIS_PGI_2"/>
    <property type="match status" value="1"/>
</dbReference>
<feature type="transmembrane region" description="Helical" evidence="10">
    <location>
        <begin position="554"/>
        <end position="580"/>
    </location>
</feature>
<name>A0A2N9FLK6_FAGSY</name>
<dbReference type="GO" id="GO:0097367">
    <property type="term" value="F:carbohydrate derivative binding"/>
    <property type="evidence" value="ECO:0007669"/>
    <property type="project" value="InterPro"/>
</dbReference>
<keyword evidence="5 8" id="KW-0324">Glycolysis</keyword>
<organism evidence="11">
    <name type="scientific">Fagus sylvatica</name>
    <name type="common">Beechnut</name>
    <dbReference type="NCBI Taxonomy" id="28930"/>
    <lineage>
        <taxon>Eukaryota</taxon>
        <taxon>Viridiplantae</taxon>
        <taxon>Streptophyta</taxon>
        <taxon>Embryophyta</taxon>
        <taxon>Tracheophyta</taxon>
        <taxon>Spermatophyta</taxon>
        <taxon>Magnoliopsida</taxon>
        <taxon>eudicotyledons</taxon>
        <taxon>Gunneridae</taxon>
        <taxon>Pentapetalae</taxon>
        <taxon>rosids</taxon>
        <taxon>fabids</taxon>
        <taxon>Fagales</taxon>
        <taxon>Fagaceae</taxon>
        <taxon>Fagus</taxon>
    </lineage>
</organism>
<feature type="transmembrane region" description="Helical" evidence="10">
    <location>
        <begin position="616"/>
        <end position="639"/>
    </location>
</feature>
<dbReference type="GO" id="GO:0006094">
    <property type="term" value="P:gluconeogenesis"/>
    <property type="evidence" value="ECO:0007669"/>
    <property type="project" value="UniProtKB-KW"/>
</dbReference>
<dbReference type="InterPro" id="IPR035482">
    <property type="entry name" value="SIS_PGI_2"/>
</dbReference>
<evidence type="ECO:0000256" key="3">
    <source>
        <dbReference type="ARBA" id="ARBA00011952"/>
    </source>
</evidence>
<sequence>MICWLCCMELGSPFYHLLSRVKVKPPSSPEGRFTQVLSVGIGGSALGPQFVAEALAPDNPPLKIRFIDNTDPAGIDHQIAQLGPELASTLVIVISKSGGTPETRNGLLEVQKAFREAGLEFAKQGVAITQENSLLDNTARIEGWLARFPMFDWVGGRTSEMSAVGLLPAALQGIDIREMLAGASLMDEANRTTVVRNNPAALLALSWYWASDGIGSKDMVVLPYKDSLLLFSRYLQQLVMESIGKEFDLDGNRVNQGLTVYGNKGSTDQHAYIQQLREGVHNFFVTFIEVLRDRPPGHDWELEPGVTCGDYLFGMLQGTRSALYSNSRESITVTVQEVTPRSVGALIALYERAVGIYASLVNINAYHQPGVEAGKKAAGEVLALQKRVLAVLNEASCKQPVEPLTLEEVAERCHAPEDIEMIYKIIAHMAANDRAIIAEGSCGSPRSIKVFLGESSSPLLWFSGVVGLTVGLGLFWVWVWVCSWVWVSVCGGWVSVCGGWVDGGVGFVRGFAVVWVDGGVGLTVGLGLFVGLGLGLFVGLGFGLWWLGFGLWWLGLFVGLPWCGLMGLGLFVGLGLGLWWLGFGLWWLGLFVGLPWCGLTVGLGLFVGLPWCGLRWFSGMGFSGVGLTVGLGLFVGLPWCGLTVVLGDGIFWWRWVDGGLGFGLGVVVEPWVWVAVGEDRDLAIMFTEGLDKNALRWVREKDVPLSSSNMRPRIDPISGIRNGSGRGVGLPPPSKFRSGHLPANAIPVSRTIPGDFDDSGSNSENDMSTDSEEEVYGGRYSLESSPPDERVPNGTAHRYGNPVQRRTHYASDYMYSDVSSSMETVAGRQGDLPERLVRNNGRYPVGRNGYTEDESSDSAGSSEFSSTQVGSINGAVPRSRAYVSEGYASSVPSRVNVESAAEKDLHLRNMRTEKFSDDDDDDIPSAPPMDGSTHEIKEGAERSPVSRVRSTPYVPSSCEISNKNDRNKTTFSVKPGNDTGNRNPDQFVRSTVSSEAGASSTSYLARLPTFHASALGSWHAVVAYDACVRLCLHAWAMECMEAPMFLENECALLRDGFGLRQVLLQSEDELMVKRTSELASEAIAPKPKKIIGKMRVQVRKVKMALDPPTGCSISSFRPPPIKLEMIQYHISNLQSTLSSRWRALRKIRVVPRLPANRSFSRQSLAYVHASTKYLKQVTGLLKTGVTTLRSSSSSYEAVQETYSCLLRLKSSPEEDAIRMQPGAGDTHVFFPDSIGDDLFVEVQDSKGKHFGRVLVQVATIADDPADKLRWWSIYLEPEHELVGKIQLYINYSTSSDDNSHPKCGSVAETVAYDLVLEVAMKVQHFQQRNLLLHGPWKWLLTEFASYYGVSEVYTKLRYLSYVMDVATPTADCLNLVHDLLMPVVMKGHGKNTLSHQENRILGETKDQIEQILALVFENYKSLDESLPSGIMEVFKPATGVAAPALEPAVKLYTLLHDILSPEAQTALCHYFQVAAKKRSRRHLTETDEYVTNNNEGSLMDTVTMSTAYQKMISLCMNIRNEIFTDIEIHNQHILPSFVDLPNLSASINSTELCNRLRAFLIACPPTGPSPPVAELVIATADFQRDLTRWKISPVKGGVDAKELFHLYIMVWIQDKRLSLLESCKLDKVKWSGVRTQHSTTPFVDEMYDRLKETLSDYEIIICRWPEYIFGLENAIADVEKAVVEALDKQYADVLAPVKENMAPKKFGLKYVQKLAKRSVCPYVVPDELGVLLNSMKRMLDVLRPKVEAQFKSWGSCIPDGGNNAVPGERLSEVTVMLRAKFRNYLQAVVEKLVENTKLQSATKLKKILQESKESAVESDVRGRMQPLKEQLENTINQLHTIFETHVFIAISRGYWDRLGQDVLSFLENRKENRSWYKGSRIAVTILDDTFASQMQQLLGNAVQEKDLEPPRSIMEVRSILCKDAPNQKDNFYY</sequence>
<feature type="transmembrane region" description="Helical" evidence="10">
    <location>
        <begin position="493"/>
        <end position="516"/>
    </location>
</feature>
<evidence type="ECO:0000256" key="10">
    <source>
        <dbReference type="SAM" id="Phobius"/>
    </source>
</evidence>
<feature type="region of interest" description="Disordered" evidence="9">
    <location>
        <begin position="836"/>
        <end position="871"/>
    </location>
</feature>
<dbReference type="EMBL" id="OIVN01000946">
    <property type="protein sequence ID" value="SPC87781.1"/>
    <property type="molecule type" value="Genomic_DNA"/>
</dbReference>
<dbReference type="PRINTS" id="PR00662">
    <property type="entry name" value="G6PISOMERASE"/>
</dbReference>
<dbReference type="PANTHER" id="PTHR31110">
    <property type="entry name" value="PESTICIDAL CRYSTAL CRY8BA PROTEIN"/>
    <property type="match status" value="1"/>
</dbReference>
<evidence type="ECO:0000256" key="7">
    <source>
        <dbReference type="ARBA" id="ARBA00029321"/>
    </source>
</evidence>
<comment type="pathway">
    <text evidence="1 8">Carbohydrate degradation; glycolysis; D-glyceraldehyde 3-phosphate and glycerone phosphate from D-glucose: step 2/4.</text>
</comment>
<dbReference type="FunFam" id="3.40.50.10490:FF:000021">
    <property type="entry name" value="Glucose-6-phosphate isomerase"/>
    <property type="match status" value="1"/>
</dbReference>
<comment type="catalytic activity">
    <reaction evidence="7 8">
        <text>alpha-D-glucose 6-phosphate = beta-D-fructose 6-phosphate</text>
        <dbReference type="Rhea" id="RHEA:11816"/>
        <dbReference type="ChEBI" id="CHEBI:57634"/>
        <dbReference type="ChEBI" id="CHEBI:58225"/>
        <dbReference type="EC" id="5.3.1.9"/>
    </reaction>
</comment>
<evidence type="ECO:0000313" key="11">
    <source>
        <dbReference type="EMBL" id="SPC87781.1"/>
    </source>
</evidence>
<keyword evidence="10" id="KW-0472">Membrane</keyword>